<reference evidence="1 2" key="1">
    <citation type="submission" date="2021-09" db="EMBL/GenBank/DDBJ databases">
        <title>Genome sequencing and assembly of Chryseobacterium sp. RG1.</title>
        <authorList>
            <person name="Chhetri G."/>
        </authorList>
    </citation>
    <scope>NUCLEOTIDE SEQUENCE [LARGE SCALE GENOMIC DNA]</scope>
    <source>
        <strain evidence="1 2">RG1</strain>
    </source>
</reference>
<protein>
    <submittedName>
        <fullName evidence="1">Uncharacterized protein</fullName>
    </submittedName>
</protein>
<accession>A0ABS8A0T0</accession>
<gene>
    <name evidence="1" type="ORF">JI747_007100</name>
</gene>
<comment type="caution">
    <text evidence="1">The sequence shown here is derived from an EMBL/GenBank/DDBJ whole genome shotgun (WGS) entry which is preliminary data.</text>
</comment>
<keyword evidence="2" id="KW-1185">Reference proteome</keyword>
<evidence type="ECO:0000313" key="2">
    <source>
        <dbReference type="Proteomes" id="UP000618240"/>
    </source>
</evidence>
<sequence length="752" mass="85978">MSDIKKLVNDLVYKRTKELWFDPKNYETKEASNNYFYSPFFSGYVGDIDIPFKIRLPLSTVEKELKIDAIFSSESGYITIQPGKDINYDIKIDTQNEEIEYTLTYHYTQSLTKKSDVALILKMYNAFDFINLLKYINIKPANEAFINDEFRKAFSRVESDDDKLSWLYENAYPSAIKDRKDEQLWNDLLRLSQYDGEKWFIDTGSAVMNIAKNFSDIKWIITKLKANQKTLLEVYNTISDYDTKSAFSTIINAFIILQGDDLSKPVFLKGRLYSFNKLNATKENKLFRIVNQKLVSQTSTVYSTGTVASQEIITIEDADLNPCDLVIIEDTDIKKSSKNPIKTAPSTAIMLYYMADNTDHEAWVKMIRLTLDVAAILATVYSGGTSSVLIRIAEAGLALTDIAMMDEGVRKFLSENGGEWFVENWDTIYLMAGLGFLSRVIINSILTKGPALLESLKNVKNIPKNWSLFRKDLEKLIKELEAYEARQAAIITNEIEEVIIKGDKYGLWRKILNLASSPEKYVEKIVEDLATKGVSVSKNEDGLYNVIYNNKSLFIGRDSKASLFLRKVSFKNLKNAEEFCNRIAIEIFQKLTTYSANLKYKGIVYEITKNGGLLKWKFADELSKIPNTSELSEYGVIEYNFMIPDKLLKKPYGGFGQKFLDESFEIHGKKIKAARADWNDGYNSYPGGSSLGYKQFWKAYNELGNKNEALKATTFYKTMSNRSISILTNESVYIDETDQSVTVIIYSKNFNK</sequence>
<dbReference type="Proteomes" id="UP000618240">
    <property type="component" value="Unassembled WGS sequence"/>
</dbReference>
<evidence type="ECO:0000313" key="1">
    <source>
        <dbReference type="EMBL" id="MCA6066938.1"/>
    </source>
</evidence>
<proteinExistence type="predicted"/>
<dbReference type="RefSeq" id="WP_225687246.1">
    <property type="nucleotide sequence ID" value="NZ_JAERSE020000002.1"/>
</dbReference>
<name>A0ABS8A0T0_9FLAO</name>
<organism evidence="1 2">
    <name type="scientific">Chryseobacterium tagetis</name>
    <dbReference type="NCBI Taxonomy" id="2801334"/>
    <lineage>
        <taxon>Bacteria</taxon>
        <taxon>Pseudomonadati</taxon>
        <taxon>Bacteroidota</taxon>
        <taxon>Flavobacteriia</taxon>
        <taxon>Flavobacteriales</taxon>
        <taxon>Weeksellaceae</taxon>
        <taxon>Chryseobacterium group</taxon>
        <taxon>Chryseobacterium</taxon>
    </lineage>
</organism>
<dbReference type="EMBL" id="JAERSE020000002">
    <property type="protein sequence ID" value="MCA6066938.1"/>
    <property type="molecule type" value="Genomic_DNA"/>
</dbReference>